<dbReference type="InterPro" id="IPR016032">
    <property type="entry name" value="Sig_transdc_resp-reg_C-effctor"/>
</dbReference>
<dbReference type="SMART" id="SM00421">
    <property type="entry name" value="HTH_LUXR"/>
    <property type="match status" value="1"/>
</dbReference>
<dbReference type="Pfam" id="PF00196">
    <property type="entry name" value="GerE"/>
    <property type="match status" value="1"/>
</dbReference>
<dbReference type="InterPro" id="IPR041664">
    <property type="entry name" value="AAA_16"/>
</dbReference>
<dbReference type="Proteomes" id="UP000637628">
    <property type="component" value="Unassembled WGS sequence"/>
</dbReference>
<dbReference type="PANTHER" id="PTHR16305:SF35">
    <property type="entry name" value="TRANSCRIPTIONAL ACTIVATOR DOMAIN"/>
    <property type="match status" value="1"/>
</dbReference>
<comment type="caution">
    <text evidence="4">The sequence shown here is derived from an EMBL/GenBank/DDBJ whole genome shotgun (WGS) entry which is preliminary data.</text>
</comment>
<dbReference type="InterPro" id="IPR027417">
    <property type="entry name" value="P-loop_NTPase"/>
</dbReference>
<dbReference type="PROSITE" id="PS50043">
    <property type="entry name" value="HTH_LUXR_2"/>
    <property type="match status" value="1"/>
</dbReference>
<dbReference type="InterPro" id="IPR000792">
    <property type="entry name" value="Tscrpt_reg_LuxR_C"/>
</dbReference>
<dbReference type="PRINTS" id="PR00038">
    <property type="entry name" value="HTHLUXR"/>
</dbReference>
<keyword evidence="2" id="KW-0067">ATP-binding</keyword>
<dbReference type="InterPro" id="IPR036388">
    <property type="entry name" value="WH-like_DNA-bd_sf"/>
</dbReference>
<protein>
    <submittedName>
        <fullName evidence="4">LuxR family transcriptional regulator</fullName>
    </submittedName>
</protein>
<dbReference type="SUPFAM" id="SSF46894">
    <property type="entry name" value="C-terminal effector domain of the bipartite response regulators"/>
    <property type="match status" value="1"/>
</dbReference>
<dbReference type="EMBL" id="BOML01000057">
    <property type="protein sequence ID" value="GIE05595.1"/>
    <property type="molecule type" value="Genomic_DNA"/>
</dbReference>
<sequence length="901" mass="94821">MVWLVGREAELVVLHDLVTGAGSGTGGALVLRGPAGIGKSALIEAAQHEAHAKGMTVVAARGVASETLLPFGVLHQLLWPLLRDPRLPETPRQLLRSALGAAGAAAPDLYAIAVATLELLVEAADRNPILVVAEDAHWFDRSSADVLAFVARRAGSAPIALVAAVRGGDDTTPVDALGEAGLPDLPLGPLPEEDARALLDRAATELPAGLRERILTAASGNPLALLELPASVREDSFSTVVPMNARLESAFTARLPEMPGLTRTLLLAAAAEPSCTLAQLLTVVAAVSGEPVGIDVLDPAAAAGLVRSHGLQLRFRHPLVASAVYQAAAPSDRIAMHAALATALADQPDRAIWHRSAAATGPDPEVAADLRVFAGRAALRGAASVAVAALERAASFSAGADRIDLLLRAAELSCETGQARERLPTLLEQIRAGEPTGRDAARRMQVEAVLAPIPDTQAIAGLVEHATMIWEQDRALAYSLLLAAAIRCWWGGAPPELRALVQEAADRFDPDLHNPPSLTVHAYASQPERGALLLDRAGRVLADPDPARRRFAIGVYALTGDFAVSATITPAAIATARGNGQVLLTARWLAVQSGTSFWAGAWDAGLAEATEAERLGRELHDPSIYLLASATQAMFAAARGELDRAEACIAATLADPALPGNRAVLAATQKGRAMVALAAGRPADAMERVLSIYDPADAHHHWMYQYWALTDLAEAARAAGQLDRARAILAALDQVAEPIGSVRIALGVARALLATDDHAEPLFEAALAEDLAAWPFERARLNLAYGRFLRRRLRVTQSRAPLRLAAEILERLGATAWREQARSELRATGAKGTAPRGGPAAMTAQELQIARLAAEGLSNREIGERLFLSPRTVGSHLYRIFPKLGIANRAQLSAVLNGSEG</sequence>
<dbReference type="CDD" id="cd06170">
    <property type="entry name" value="LuxR_C_like"/>
    <property type="match status" value="1"/>
</dbReference>
<reference evidence="4 5" key="1">
    <citation type="submission" date="2021-01" db="EMBL/GenBank/DDBJ databases">
        <title>Whole genome shotgun sequence of Actinoplanes durhamensis NBRC 14914.</title>
        <authorList>
            <person name="Komaki H."/>
            <person name="Tamura T."/>
        </authorList>
    </citation>
    <scope>NUCLEOTIDE SEQUENCE [LARGE SCALE GENOMIC DNA]</scope>
    <source>
        <strain evidence="4 5">NBRC 14914</strain>
    </source>
</reference>
<keyword evidence="1" id="KW-0547">Nucleotide-binding</keyword>
<evidence type="ECO:0000256" key="2">
    <source>
        <dbReference type="ARBA" id="ARBA00022840"/>
    </source>
</evidence>
<organism evidence="4 5">
    <name type="scientific">Paractinoplanes durhamensis</name>
    <dbReference type="NCBI Taxonomy" id="113563"/>
    <lineage>
        <taxon>Bacteria</taxon>
        <taxon>Bacillati</taxon>
        <taxon>Actinomycetota</taxon>
        <taxon>Actinomycetes</taxon>
        <taxon>Micromonosporales</taxon>
        <taxon>Micromonosporaceae</taxon>
        <taxon>Paractinoplanes</taxon>
    </lineage>
</organism>
<evidence type="ECO:0000256" key="1">
    <source>
        <dbReference type="ARBA" id="ARBA00022741"/>
    </source>
</evidence>
<proteinExistence type="predicted"/>
<dbReference type="RefSeq" id="WP_203733398.1">
    <property type="nucleotide sequence ID" value="NZ_BOML01000057.1"/>
</dbReference>
<dbReference type="SUPFAM" id="SSF52540">
    <property type="entry name" value="P-loop containing nucleoside triphosphate hydrolases"/>
    <property type="match status" value="1"/>
</dbReference>
<accession>A0ABQ3Z6Z0</accession>
<dbReference type="Gene3D" id="1.10.10.10">
    <property type="entry name" value="Winged helix-like DNA-binding domain superfamily/Winged helix DNA-binding domain"/>
    <property type="match status" value="1"/>
</dbReference>
<dbReference type="Pfam" id="PF13191">
    <property type="entry name" value="AAA_16"/>
    <property type="match status" value="1"/>
</dbReference>
<dbReference type="PROSITE" id="PS00622">
    <property type="entry name" value="HTH_LUXR_1"/>
    <property type="match status" value="1"/>
</dbReference>
<gene>
    <name evidence="4" type="ORF">Adu01nite_69450</name>
</gene>
<evidence type="ECO:0000313" key="5">
    <source>
        <dbReference type="Proteomes" id="UP000637628"/>
    </source>
</evidence>
<evidence type="ECO:0000313" key="4">
    <source>
        <dbReference type="EMBL" id="GIE05595.1"/>
    </source>
</evidence>
<keyword evidence="5" id="KW-1185">Reference proteome</keyword>
<evidence type="ECO:0000259" key="3">
    <source>
        <dbReference type="PROSITE" id="PS50043"/>
    </source>
</evidence>
<name>A0ABQ3Z6Z0_9ACTN</name>
<dbReference type="PANTHER" id="PTHR16305">
    <property type="entry name" value="TESTICULAR SOLUBLE ADENYLYL CYCLASE"/>
    <property type="match status" value="1"/>
</dbReference>
<feature type="domain" description="HTH luxR-type" evidence="3">
    <location>
        <begin position="835"/>
        <end position="900"/>
    </location>
</feature>